<dbReference type="Pfam" id="PF13977">
    <property type="entry name" value="TetR_C_6"/>
    <property type="match status" value="1"/>
</dbReference>
<dbReference type="GO" id="GO:0000976">
    <property type="term" value="F:transcription cis-regulatory region binding"/>
    <property type="evidence" value="ECO:0007669"/>
    <property type="project" value="TreeGrafter"/>
</dbReference>
<proteinExistence type="predicted"/>
<dbReference type="PROSITE" id="PS50977">
    <property type="entry name" value="HTH_TETR_2"/>
    <property type="match status" value="1"/>
</dbReference>
<protein>
    <submittedName>
        <fullName evidence="8">TetR/AcrR family transcriptional regulator</fullName>
    </submittedName>
</protein>
<dbReference type="PRINTS" id="PR00455">
    <property type="entry name" value="HTHTETR"/>
</dbReference>
<reference evidence="8 9" key="1">
    <citation type="submission" date="2020-03" db="EMBL/GenBank/DDBJ databases">
        <title>Draft genome of Streptomyces sp. ventii, isolated from the Axial Seamount in the Pacific Ocean, and resequencing of the two type strains Streptomyces lonarensis strain NCL 716 and Streptomyces bohaiensis strain 11A07.</title>
        <authorList>
            <person name="Loughran R.M."/>
            <person name="Pfannmuller K.M."/>
            <person name="Wasson B.J."/>
            <person name="Deadmond M.C."/>
            <person name="Paddock B.E."/>
            <person name="Koyack M.J."/>
            <person name="Gallegos D.A."/>
            <person name="Mitchell E.A."/>
            <person name="Ushijima B."/>
            <person name="Saw J.H."/>
            <person name="Mcphail K.L."/>
            <person name="Videau P."/>
        </authorList>
    </citation>
    <scope>NUCLEOTIDE SEQUENCE [LARGE SCALE GENOMIC DNA]</scope>
    <source>
        <strain evidence="8 9">NCL716</strain>
    </source>
</reference>
<feature type="region of interest" description="Disordered" evidence="6">
    <location>
        <begin position="8"/>
        <end position="108"/>
    </location>
</feature>
<feature type="domain" description="HTH tetR-type" evidence="7">
    <location>
        <begin position="113"/>
        <end position="173"/>
    </location>
</feature>
<dbReference type="SUPFAM" id="SSF46689">
    <property type="entry name" value="Homeodomain-like"/>
    <property type="match status" value="1"/>
</dbReference>
<dbReference type="Gene3D" id="1.10.357.10">
    <property type="entry name" value="Tetracycline Repressor, domain 2"/>
    <property type="match status" value="1"/>
</dbReference>
<keyword evidence="4" id="KW-0804">Transcription</keyword>
<evidence type="ECO:0000256" key="1">
    <source>
        <dbReference type="ARBA" id="ARBA00022491"/>
    </source>
</evidence>
<comment type="caution">
    <text evidence="8">The sequence shown here is derived from an EMBL/GenBank/DDBJ whole genome shotgun (WGS) entry which is preliminary data.</text>
</comment>
<evidence type="ECO:0000256" key="2">
    <source>
        <dbReference type="ARBA" id="ARBA00023015"/>
    </source>
</evidence>
<dbReference type="PANTHER" id="PTHR30055">
    <property type="entry name" value="HTH-TYPE TRANSCRIPTIONAL REGULATOR RUTR"/>
    <property type="match status" value="1"/>
</dbReference>
<keyword evidence="9" id="KW-1185">Reference proteome</keyword>
<name>A0A7X6CYF6_9ACTN</name>
<evidence type="ECO:0000259" key="7">
    <source>
        <dbReference type="PROSITE" id="PS50977"/>
    </source>
</evidence>
<keyword evidence="3 5" id="KW-0238">DNA-binding</keyword>
<evidence type="ECO:0000256" key="4">
    <source>
        <dbReference type="ARBA" id="ARBA00023163"/>
    </source>
</evidence>
<sequence length="306" mass="33410">MVLLVLGATGGWRRPIGGAQHHRTPKVPRGTFRYDGEAAPIRRPPGSPPRDPGRRGRNRGNAPEDNGSGRRAAHKLRGRADTEEKVVTPVNDTGDQPAAAAPKGRRGPYRKGIERRRQILDKTVEVFNERGYEHTSLRAIAESVGLTHAAVSRYFGSREQLFLEVLREADQRAEAELAVDGGPAAVLSSTDFITRVPGLMALFNSMLARALESDNEGSRAYFAERYERLRGQIHLVLEHGRAVGAVRADIPLDVAASLLLAAMDGLSTQWLLDEKVDMRAGMTLFDQLLSADPPEAPVREAEDSTG</sequence>
<evidence type="ECO:0000256" key="3">
    <source>
        <dbReference type="ARBA" id="ARBA00023125"/>
    </source>
</evidence>
<evidence type="ECO:0000256" key="5">
    <source>
        <dbReference type="PROSITE-ProRule" id="PRU00335"/>
    </source>
</evidence>
<keyword evidence="1" id="KW-0678">Repressor</keyword>
<dbReference type="Pfam" id="PF00440">
    <property type="entry name" value="TetR_N"/>
    <property type="match status" value="1"/>
</dbReference>
<feature type="DNA-binding region" description="H-T-H motif" evidence="5">
    <location>
        <begin position="136"/>
        <end position="155"/>
    </location>
</feature>
<dbReference type="GO" id="GO:0003700">
    <property type="term" value="F:DNA-binding transcription factor activity"/>
    <property type="evidence" value="ECO:0007669"/>
    <property type="project" value="TreeGrafter"/>
</dbReference>
<dbReference type="SUPFAM" id="SSF48498">
    <property type="entry name" value="Tetracyclin repressor-like, C-terminal domain"/>
    <property type="match status" value="1"/>
</dbReference>
<accession>A0A7X6CYF6</accession>
<dbReference type="InterPro" id="IPR009057">
    <property type="entry name" value="Homeodomain-like_sf"/>
</dbReference>
<dbReference type="AlphaFoldDB" id="A0A7X6CYF6"/>
<dbReference type="InterPro" id="IPR001647">
    <property type="entry name" value="HTH_TetR"/>
</dbReference>
<organism evidence="8 9">
    <name type="scientific">Streptomyces lonarensis</name>
    <dbReference type="NCBI Taxonomy" id="700599"/>
    <lineage>
        <taxon>Bacteria</taxon>
        <taxon>Bacillati</taxon>
        <taxon>Actinomycetota</taxon>
        <taxon>Actinomycetes</taxon>
        <taxon>Kitasatosporales</taxon>
        <taxon>Streptomycetaceae</taxon>
        <taxon>Streptomyces</taxon>
    </lineage>
</organism>
<dbReference type="EMBL" id="JAAVJD010000014">
    <property type="protein sequence ID" value="NJQ04735.1"/>
    <property type="molecule type" value="Genomic_DNA"/>
</dbReference>
<dbReference type="InterPro" id="IPR036271">
    <property type="entry name" value="Tet_transcr_reg_TetR-rel_C_sf"/>
</dbReference>
<dbReference type="PANTHER" id="PTHR30055:SF234">
    <property type="entry name" value="HTH-TYPE TRANSCRIPTIONAL REGULATOR BETI"/>
    <property type="match status" value="1"/>
</dbReference>
<gene>
    <name evidence="8" type="ORF">HCN56_03845</name>
</gene>
<dbReference type="InterPro" id="IPR050109">
    <property type="entry name" value="HTH-type_TetR-like_transc_reg"/>
</dbReference>
<dbReference type="InterPro" id="IPR039538">
    <property type="entry name" value="BetI_C"/>
</dbReference>
<evidence type="ECO:0000313" key="9">
    <source>
        <dbReference type="Proteomes" id="UP000578686"/>
    </source>
</evidence>
<evidence type="ECO:0000313" key="8">
    <source>
        <dbReference type="EMBL" id="NJQ04735.1"/>
    </source>
</evidence>
<keyword evidence="2" id="KW-0805">Transcription regulation</keyword>
<dbReference type="Proteomes" id="UP000578686">
    <property type="component" value="Unassembled WGS sequence"/>
</dbReference>
<evidence type="ECO:0000256" key="6">
    <source>
        <dbReference type="SAM" id="MobiDB-lite"/>
    </source>
</evidence>